<accession>A0A0M3J4K6</accession>
<evidence type="ECO:0000256" key="1">
    <source>
        <dbReference type="SAM" id="MobiDB-lite"/>
    </source>
</evidence>
<feature type="compositionally biased region" description="Acidic residues" evidence="1">
    <location>
        <begin position="58"/>
        <end position="68"/>
    </location>
</feature>
<sequence>LRMMLEMKHRIEKNKRILSASCPLIKNNHSTSPPSLSVQGRGIDIAGRLHDGVHLDDENSAEDSTEDVPNDKNGSVDSSSCTPKKTNDGESSSYIFRSTLDCIKQELSALTEVRSRISLQSNSPQCNVSPPTTSVSPPQSQVNVMPIGVDKYLSGGFIKWCKRIEWIVDESELVAKMVQNSANCSFGSILLTGAPCTGKSCLSAVIAKSISKKGIRLLSGDDIIG</sequence>
<feature type="region of interest" description="Disordered" evidence="1">
    <location>
        <begin position="55"/>
        <end position="89"/>
    </location>
</feature>
<organism evidence="2">
    <name type="scientific">Anisakis simplex</name>
    <name type="common">Herring worm</name>
    <dbReference type="NCBI Taxonomy" id="6269"/>
    <lineage>
        <taxon>Eukaryota</taxon>
        <taxon>Metazoa</taxon>
        <taxon>Ecdysozoa</taxon>
        <taxon>Nematoda</taxon>
        <taxon>Chromadorea</taxon>
        <taxon>Rhabditida</taxon>
        <taxon>Spirurina</taxon>
        <taxon>Ascaridomorpha</taxon>
        <taxon>Ascaridoidea</taxon>
        <taxon>Anisakidae</taxon>
        <taxon>Anisakis</taxon>
        <taxon>Anisakis simplex complex</taxon>
    </lineage>
</organism>
<evidence type="ECO:0000313" key="2">
    <source>
        <dbReference type="WBParaSite" id="ASIM_0000247701-mRNA-1"/>
    </source>
</evidence>
<dbReference type="WBParaSite" id="ASIM_0000247701-mRNA-1">
    <property type="protein sequence ID" value="ASIM_0000247701-mRNA-1"/>
    <property type="gene ID" value="ASIM_0000247701"/>
</dbReference>
<dbReference type="AlphaFoldDB" id="A0A0M3J4K6"/>
<reference evidence="2" key="1">
    <citation type="submission" date="2017-02" db="UniProtKB">
        <authorList>
            <consortium name="WormBaseParasite"/>
        </authorList>
    </citation>
    <scope>IDENTIFICATION</scope>
</reference>
<feature type="compositionally biased region" description="Polar residues" evidence="1">
    <location>
        <begin position="72"/>
        <end position="89"/>
    </location>
</feature>
<proteinExistence type="predicted"/>
<protein>
    <submittedName>
        <fullName evidence="2">ATPase_AAA_core domain-containing protein</fullName>
    </submittedName>
</protein>
<name>A0A0M3J4K6_ANISI</name>